<sequence length="116" mass="13270">MNSFFDNTKKSREEADDLADADLLDMKNRLDHELQTLQIAHSTARQDSSSGDLEELQQRVQDLQDQLLEESNARSIKELLVKRIQMGNILTSGMFDRLGNDLEELSLVSQINKVHK</sequence>
<keyword evidence="3" id="KW-1185">Reference proteome</keyword>
<feature type="coiled-coil region" evidence="1">
    <location>
        <begin position="46"/>
        <end position="73"/>
    </location>
</feature>
<organism evidence="2 3">
    <name type="scientific">Candidula unifasciata</name>
    <dbReference type="NCBI Taxonomy" id="100452"/>
    <lineage>
        <taxon>Eukaryota</taxon>
        <taxon>Metazoa</taxon>
        <taxon>Spiralia</taxon>
        <taxon>Lophotrochozoa</taxon>
        <taxon>Mollusca</taxon>
        <taxon>Gastropoda</taxon>
        <taxon>Heterobranchia</taxon>
        <taxon>Euthyneura</taxon>
        <taxon>Panpulmonata</taxon>
        <taxon>Eupulmonata</taxon>
        <taxon>Stylommatophora</taxon>
        <taxon>Helicina</taxon>
        <taxon>Helicoidea</taxon>
        <taxon>Geomitridae</taxon>
        <taxon>Candidula</taxon>
    </lineage>
</organism>
<dbReference type="EMBL" id="CAJHNH020001047">
    <property type="protein sequence ID" value="CAG5121245.1"/>
    <property type="molecule type" value="Genomic_DNA"/>
</dbReference>
<comment type="caution">
    <text evidence="2">The sequence shown here is derived from an EMBL/GenBank/DDBJ whole genome shotgun (WGS) entry which is preliminary data.</text>
</comment>
<feature type="non-terminal residue" evidence="2">
    <location>
        <position position="1"/>
    </location>
</feature>
<protein>
    <submittedName>
        <fullName evidence="2">Uncharacterized protein</fullName>
    </submittedName>
</protein>
<name>A0A8S3YZX4_9EUPU</name>
<dbReference type="Proteomes" id="UP000678393">
    <property type="component" value="Unassembled WGS sequence"/>
</dbReference>
<evidence type="ECO:0000313" key="2">
    <source>
        <dbReference type="EMBL" id="CAG5121245.1"/>
    </source>
</evidence>
<accession>A0A8S3YZX4</accession>
<dbReference type="AlphaFoldDB" id="A0A8S3YZX4"/>
<proteinExistence type="predicted"/>
<keyword evidence="1" id="KW-0175">Coiled coil</keyword>
<reference evidence="2" key="1">
    <citation type="submission" date="2021-04" db="EMBL/GenBank/DDBJ databases">
        <authorList>
            <consortium name="Molecular Ecology Group"/>
        </authorList>
    </citation>
    <scope>NUCLEOTIDE SEQUENCE</scope>
</reference>
<gene>
    <name evidence="2" type="ORF">CUNI_LOCUS6803</name>
</gene>
<evidence type="ECO:0000256" key="1">
    <source>
        <dbReference type="SAM" id="Coils"/>
    </source>
</evidence>
<evidence type="ECO:0000313" key="3">
    <source>
        <dbReference type="Proteomes" id="UP000678393"/>
    </source>
</evidence>